<dbReference type="STRING" id="1120996.SAMN02746066_03496"/>
<feature type="binding site" evidence="11">
    <location>
        <position position="176"/>
    </location>
    <ligand>
        <name>substrate</name>
    </ligand>
</feature>
<evidence type="ECO:0000256" key="5">
    <source>
        <dbReference type="ARBA" id="ARBA00023235"/>
    </source>
</evidence>
<dbReference type="InterPro" id="IPR010972">
    <property type="entry name" value="Beta-PGM"/>
</dbReference>
<proteinExistence type="inferred from homology"/>
<dbReference type="SUPFAM" id="SSF56784">
    <property type="entry name" value="HAD-like"/>
    <property type="match status" value="1"/>
</dbReference>
<comment type="catalytic activity">
    <reaction evidence="7">
        <text>beta-D-glucose 1-phosphate = beta-D-glucose 6-phosphate</text>
        <dbReference type="Rhea" id="RHEA:20113"/>
        <dbReference type="ChEBI" id="CHEBI:57684"/>
        <dbReference type="ChEBI" id="CHEBI:58247"/>
        <dbReference type="EC" id="5.4.2.6"/>
    </reaction>
</comment>
<dbReference type="NCBIfam" id="TIGR02009">
    <property type="entry name" value="PGMB-YQAB-SF"/>
    <property type="match status" value="1"/>
</dbReference>
<feature type="site" description="Important for catalytic activity and assists the phosphoryl transfer reaction to Asp8 by balancing charge and orienting the reacting groups" evidence="13">
    <location>
        <position position="176"/>
    </location>
</feature>
<dbReference type="NCBIfam" id="TIGR01509">
    <property type="entry name" value="HAD-SF-IA-v3"/>
    <property type="match status" value="1"/>
</dbReference>
<evidence type="ECO:0000256" key="2">
    <source>
        <dbReference type="ARBA" id="ARBA00022553"/>
    </source>
</evidence>
<dbReference type="SFLD" id="SFLDG01129">
    <property type="entry name" value="C1.5:_HAD__Beta-PGM__Phosphata"/>
    <property type="match status" value="1"/>
</dbReference>
<keyword evidence="5" id="KW-0413">Isomerase</keyword>
<feature type="active site" description="Nucleophile" evidence="10">
    <location>
        <position position="40"/>
    </location>
</feature>
<dbReference type="InterPro" id="IPR006439">
    <property type="entry name" value="HAD-SF_hydro_IA"/>
</dbReference>
<feature type="binding site" evidence="11">
    <location>
        <begin position="75"/>
        <end position="80"/>
    </location>
    <ligand>
        <name>substrate</name>
    </ligand>
</feature>
<dbReference type="SFLD" id="SFLDG01135">
    <property type="entry name" value="C1.5.6:_HAD__Beta-PGM__Phospha"/>
    <property type="match status" value="1"/>
</dbReference>
<feature type="binding site" evidence="12">
    <location>
        <position position="40"/>
    </location>
    <ligand>
        <name>Mg(2+)</name>
        <dbReference type="ChEBI" id="CHEBI:18420"/>
    </ligand>
</feature>
<evidence type="ECO:0000313" key="14">
    <source>
        <dbReference type="EMBL" id="SHM83073.1"/>
    </source>
</evidence>
<dbReference type="PANTHER" id="PTHR46193">
    <property type="entry name" value="6-PHOSPHOGLUCONATE PHOSPHATASE"/>
    <property type="match status" value="1"/>
</dbReference>
<reference evidence="14 15" key="1">
    <citation type="submission" date="2016-11" db="EMBL/GenBank/DDBJ databases">
        <authorList>
            <person name="Jaros S."/>
            <person name="Januszkiewicz K."/>
            <person name="Wedrychowicz H."/>
        </authorList>
    </citation>
    <scope>NUCLEOTIDE SEQUENCE [LARGE SCALE GENOMIC DNA]</scope>
    <source>
        <strain evidence="14 15">DSM 15930</strain>
    </source>
</reference>
<comment type="similarity">
    <text evidence="1">Belongs to the HAD-like hydrolase superfamily. CbbY/CbbZ/Gph/YieH family.</text>
</comment>
<keyword evidence="3 12" id="KW-0479">Metal-binding</keyword>
<dbReference type="Proteomes" id="UP000184038">
    <property type="component" value="Unassembled WGS sequence"/>
</dbReference>
<feature type="binding site" evidence="12">
    <location>
        <position position="42"/>
    </location>
    <ligand>
        <name>Mg(2+)</name>
        <dbReference type="ChEBI" id="CHEBI:18420"/>
    </ligand>
</feature>
<dbReference type="InterPro" id="IPR023198">
    <property type="entry name" value="PGP-like_dom2"/>
</dbReference>
<evidence type="ECO:0000256" key="3">
    <source>
        <dbReference type="ARBA" id="ARBA00022723"/>
    </source>
</evidence>
<dbReference type="NCBIfam" id="TIGR01990">
    <property type="entry name" value="bPGM"/>
    <property type="match status" value="1"/>
</dbReference>
<feature type="binding site" evidence="11">
    <location>
        <position position="83"/>
    </location>
    <ligand>
        <name>substrate</name>
    </ligand>
</feature>
<dbReference type="PRINTS" id="PR00413">
    <property type="entry name" value="HADHALOGNASE"/>
</dbReference>
<dbReference type="EMBL" id="FRCP01000018">
    <property type="protein sequence ID" value="SHM83073.1"/>
    <property type="molecule type" value="Genomic_DNA"/>
</dbReference>
<evidence type="ECO:0000256" key="7">
    <source>
        <dbReference type="ARBA" id="ARBA00044926"/>
    </source>
</evidence>
<dbReference type="CDD" id="cd02598">
    <property type="entry name" value="HAD_BPGM"/>
    <property type="match status" value="1"/>
</dbReference>
<keyword evidence="15" id="KW-1185">Reference proteome</keyword>
<gene>
    <name evidence="14" type="ORF">SAMN02746066_03496</name>
</gene>
<dbReference type="GO" id="GO:0008801">
    <property type="term" value="F:beta-phosphoglucomutase activity"/>
    <property type="evidence" value="ECO:0007669"/>
    <property type="project" value="UniProtKB-EC"/>
</dbReference>
<accession>A0A1M7LXS9</accession>
<dbReference type="InterPro" id="IPR051600">
    <property type="entry name" value="Beta-PGM-like"/>
</dbReference>
<evidence type="ECO:0000256" key="13">
    <source>
        <dbReference type="PIRSR" id="PIRSR610972-4"/>
    </source>
</evidence>
<dbReference type="Gene3D" id="1.10.150.240">
    <property type="entry name" value="Putative phosphatase, domain 2"/>
    <property type="match status" value="1"/>
</dbReference>
<feature type="active site" description="Proton donor/acceptor" evidence="10">
    <location>
        <position position="42"/>
    </location>
</feature>
<evidence type="ECO:0000256" key="6">
    <source>
        <dbReference type="ARBA" id="ARBA00023277"/>
    </source>
</evidence>
<protein>
    <recommendedName>
        <fullName evidence="9">Beta-phosphoglucomutase</fullName>
        <ecNumber evidence="8">5.4.2.6</ecNumber>
    </recommendedName>
</protein>
<evidence type="ECO:0000256" key="10">
    <source>
        <dbReference type="PIRSR" id="PIRSR610972-1"/>
    </source>
</evidence>
<dbReference type="SFLD" id="SFLDS00003">
    <property type="entry name" value="Haloacid_Dehalogenase"/>
    <property type="match status" value="1"/>
</dbReference>
<feature type="binding site" evidence="11">
    <location>
        <begin position="40"/>
        <end position="42"/>
    </location>
    <ligand>
        <name>substrate</name>
    </ligand>
</feature>
<dbReference type="EC" id="5.4.2.6" evidence="8"/>
<dbReference type="PANTHER" id="PTHR46193:SF18">
    <property type="entry name" value="HEXITOL PHOSPHATASE B"/>
    <property type="match status" value="1"/>
</dbReference>
<evidence type="ECO:0000256" key="8">
    <source>
        <dbReference type="ARBA" id="ARBA00044968"/>
    </source>
</evidence>
<keyword evidence="2" id="KW-0597">Phosphoprotein</keyword>
<dbReference type="GO" id="GO:0005975">
    <property type="term" value="P:carbohydrate metabolic process"/>
    <property type="evidence" value="ECO:0007669"/>
    <property type="project" value="InterPro"/>
</dbReference>
<organism evidence="14 15">
    <name type="scientific">Anaerosporobacter mobilis DSM 15930</name>
    <dbReference type="NCBI Taxonomy" id="1120996"/>
    <lineage>
        <taxon>Bacteria</taxon>
        <taxon>Bacillati</taxon>
        <taxon>Bacillota</taxon>
        <taxon>Clostridia</taxon>
        <taxon>Lachnospirales</taxon>
        <taxon>Lachnospiraceae</taxon>
        <taxon>Anaerosporobacter</taxon>
    </lineage>
</organism>
<dbReference type="InterPro" id="IPR036412">
    <property type="entry name" value="HAD-like_sf"/>
</dbReference>
<feature type="binding site" evidence="11">
    <location>
        <position position="107"/>
    </location>
    <ligand>
        <name>substrate</name>
    </ligand>
</feature>
<sequence>MKKGKADCSIFQPIYLSSIANKFAICMGIKMKEYKGIIFDLDGVICFTDHFHYLAWKKIADKLGVYFDEVINNRLRGVSRMESLEIVLENYDKPLTEEEKVKLAEEKNDYYKELLKDMTTADLSEEVKETLVKLREKGLKLSIGSSSKNTKFILERIGLSDFFDAISDGNNITKSKPDPEVFLKAAEYLNLKPEECLVVEDAFAGVDGAIAGDFDCAALGDAARYEKATYKLNGFDDLLTVC</sequence>
<dbReference type="NCBIfam" id="TIGR01549">
    <property type="entry name" value="HAD-SF-IA-v1"/>
    <property type="match status" value="1"/>
</dbReference>
<dbReference type="Gene3D" id="3.40.50.1000">
    <property type="entry name" value="HAD superfamily/HAD-like"/>
    <property type="match status" value="1"/>
</dbReference>
<feature type="binding site" evidence="11">
    <location>
        <begin position="145"/>
        <end position="149"/>
    </location>
    <ligand>
        <name>substrate</name>
    </ligand>
</feature>
<comment type="cofactor">
    <cofactor evidence="12">
        <name>Mg(2+)</name>
        <dbReference type="ChEBI" id="CHEBI:18420"/>
    </cofactor>
    <text evidence="12">Binds 2 magnesium ions per subunit.</text>
</comment>
<feature type="binding site" evidence="11">
    <location>
        <position position="56"/>
    </location>
    <ligand>
        <name>substrate</name>
    </ligand>
</feature>
<keyword evidence="6" id="KW-0119">Carbohydrate metabolism</keyword>
<evidence type="ECO:0000256" key="12">
    <source>
        <dbReference type="PIRSR" id="PIRSR610972-3"/>
    </source>
</evidence>
<evidence type="ECO:0000256" key="11">
    <source>
        <dbReference type="PIRSR" id="PIRSR610972-2"/>
    </source>
</evidence>
<dbReference type="Pfam" id="PF00702">
    <property type="entry name" value="Hydrolase"/>
    <property type="match status" value="1"/>
</dbReference>
<dbReference type="InterPro" id="IPR010976">
    <property type="entry name" value="B-phosphoglucomutase_hydrolase"/>
</dbReference>
<feature type="site" description="Important for catalytic activity and assists the phosphoryl transfer reaction to Asp8 by balancing charge and orienting the reacting groups" evidence="13">
    <location>
        <position position="145"/>
    </location>
</feature>
<evidence type="ECO:0000313" key="15">
    <source>
        <dbReference type="Proteomes" id="UP000184038"/>
    </source>
</evidence>
<keyword evidence="4 12" id="KW-0460">Magnesium</keyword>
<feature type="binding site" evidence="12">
    <location>
        <position position="201"/>
    </location>
    <ligand>
        <name>Mg(2+)</name>
        <dbReference type="ChEBI" id="CHEBI:18420"/>
    </ligand>
</feature>
<dbReference type="GO" id="GO:0000287">
    <property type="term" value="F:magnesium ion binding"/>
    <property type="evidence" value="ECO:0007669"/>
    <property type="project" value="InterPro"/>
</dbReference>
<evidence type="ECO:0000256" key="1">
    <source>
        <dbReference type="ARBA" id="ARBA00006171"/>
    </source>
</evidence>
<feature type="binding site" evidence="12">
    <location>
        <position position="200"/>
    </location>
    <ligand>
        <name>Mg(2+)</name>
        <dbReference type="ChEBI" id="CHEBI:18420"/>
    </ligand>
</feature>
<dbReference type="InterPro" id="IPR023214">
    <property type="entry name" value="HAD_sf"/>
</dbReference>
<evidence type="ECO:0000256" key="4">
    <source>
        <dbReference type="ARBA" id="ARBA00022842"/>
    </source>
</evidence>
<name>A0A1M7LXS9_9FIRM</name>
<evidence type="ECO:0000256" key="9">
    <source>
        <dbReference type="ARBA" id="ARBA00044991"/>
    </source>
</evidence>
<dbReference type="AlphaFoldDB" id="A0A1M7LXS9"/>